<organism evidence="1 2">
    <name type="scientific">Clostridium saccharobutylicum</name>
    <dbReference type="NCBI Taxonomy" id="169679"/>
    <lineage>
        <taxon>Bacteria</taxon>
        <taxon>Bacillati</taxon>
        <taxon>Bacillota</taxon>
        <taxon>Clostridia</taxon>
        <taxon>Eubacteriales</taxon>
        <taxon>Clostridiaceae</taxon>
        <taxon>Clostridium</taxon>
    </lineage>
</organism>
<dbReference type="Proteomes" id="UP000191154">
    <property type="component" value="Unassembled WGS sequence"/>
</dbReference>
<accession>A0A1S8MZ22</accession>
<protein>
    <recommendedName>
        <fullName evidence="3">Sporulation protein YyaC</fullName>
    </recommendedName>
</protein>
<dbReference type="InterPro" id="IPR009665">
    <property type="entry name" value="YyaC"/>
</dbReference>
<dbReference type="AlphaFoldDB" id="A0A1S8MZ22"/>
<dbReference type="SUPFAM" id="SSF53163">
    <property type="entry name" value="HybD-like"/>
    <property type="match status" value="1"/>
</dbReference>
<evidence type="ECO:0000313" key="1">
    <source>
        <dbReference type="EMBL" id="OOM09458.1"/>
    </source>
</evidence>
<dbReference type="InterPro" id="IPR023430">
    <property type="entry name" value="Pept_HybD-like_dom_sf"/>
</dbReference>
<dbReference type="Pfam" id="PF06866">
    <property type="entry name" value="DUF1256"/>
    <property type="match status" value="1"/>
</dbReference>
<dbReference type="NCBIfam" id="TIGR02841">
    <property type="entry name" value="spore_YyaC"/>
    <property type="match status" value="1"/>
</dbReference>
<gene>
    <name evidence="1" type="ORF">CLOSAC_37390</name>
</gene>
<sequence length="189" mass="21209">MRPQKEIRQKRWIMKVNVHYKDINASHILGAKLKEIIHENDGQIILVCIGSDRVIYDSLGPLVGTLLLDIGIEVPIFGPLNSPIHSENIKIEIEEIKEKFPNHKLVVIDGAFGEESDVGFIVVKRGSIKPGLGVDKNISAVGDYSIVPIIGNYEISKYISKLPIRLRNIFEIAVVIREAFKYAYSCCDI</sequence>
<evidence type="ECO:0008006" key="3">
    <source>
        <dbReference type="Google" id="ProtNLM"/>
    </source>
</evidence>
<comment type="caution">
    <text evidence="1">The sequence shown here is derived from an EMBL/GenBank/DDBJ whole genome shotgun (WGS) entry which is preliminary data.</text>
</comment>
<dbReference type="EMBL" id="LZYZ01000007">
    <property type="protein sequence ID" value="OOM09458.1"/>
    <property type="molecule type" value="Genomic_DNA"/>
</dbReference>
<name>A0A1S8MZ22_CLOSA</name>
<evidence type="ECO:0000313" key="2">
    <source>
        <dbReference type="Proteomes" id="UP000191154"/>
    </source>
</evidence>
<proteinExistence type="predicted"/>
<reference evidence="1 2" key="1">
    <citation type="submission" date="2016-05" db="EMBL/GenBank/DDBJ databases">
        <title>Microbial solvent formation.</title>
        <authorList>
            <person name="Poehlein A."/>
            <person name="Montoya Solano J.D."/>
            <person name="Flitsch S."/>
            <person name="Krabben P."/>
            <person name="Duerre P."/>
            <person name="Daniel R."/>
        </authorList>
    </citation>
    <scope>NUCLEOTIDE SEQUENCE [LARGE SCALE GENOMIC DNA]</scope>
    <source>
        <strain evidence="1 2">L1-8</strain>
    </source>
</reference>